<keyword evidence="3" id="KW-1185">Reference proteome</keyword>
<reference evidence="3" key="1">
    <citation type="submission" date="2013-01" db="EMBL/GenBank/DDBJ databases">
        <title>Draft Genome Sequence of a Mulberry Tree, Morus notabilis C.K. Schneid.</title>
        <authorList>
            <person name="He N."/>
            <person name="Zhao S."/>
        </authorList>
    </citation>
    <scope>NUCLEOTIDE SEQUENCE</scope>
</reference>
<dbReference type="Proteomes" id="UP000030645">
    <property type="component" value="Unassembled WGS sequence"/>
</dbReference>
<dbReference type="AlphaFoldDB" id="W9S3N9"/>
<accession>W9S3N9</accession>
<gene>
    <name evidence="2" type="ORF">L484_018502</name>
</gene>
<dbReference type="EMBL" id="KE346034">
    <property type="protein sequence ID" value="EXC24788.1"/>
    <property type="molecule type" value="Genomic_DNA"/>
</dbReference>
<name>W9S3N9_9ROSA</name>
<evidence type="ECO:0000313" key="2">
    <source>
        <dbReference type="EMBL" id="EXC24788.1"/>
    </source>
</evidence>
<evidence type="ECO:0000256" key="1">
    <source>
        <dbReference type="SAM" id="MobiDB-lite"/>
    </source>
</evidence>
<sequence length="62" mass="6801">MGRTMGRSFPYVSQKAGVGLTHNCALHLRTLTACAARNSKAMSSQLKNQGKPENLRLRIPMT</sequence>
<organism evidence="2 3">
    <name type="scientific">Morus notabilis</name>
    <dbReference type="NCBI Taxonomy" id="981085"/>
    <lineage>
        <taxon>Eukaryota</taxon>
        <taxon>Viridiplantae</taxon>
        <taxon>Streptophyta</taxon>
        <taxon>Embryophyta</taxon>
        <taxon>Tracheophyta</taxon>
        <taxon>Spermatophyta</taxon>
        <taxon>Magnoliopsida</taxon>
        <taxon>eudicotyledons</taxon>
        <taxon>Gunneridae</taxon>
        <taxon>Pentapetalae</taxon>
        <taxon>rosids</taxon>
        <taxon>fabids</taxon>
        <taxon>Rosales</taxon>
        <taxon>Moraceae</taxon>
        <taxon>Moreae</taxon>
        <taxon>Morus</taxon>
    </lineage>
</organism>
<evidence type="ECO:0000313" key="3">
    <source>
        <dbReference type="Proteomes" id="UP000030645"/>
    </source>
</evidence>
<feature type="region of interest" description="Disordered" evidence="1">
    <location>
        <begin position="43"/>
        <end position="62"/>
    </location>
</feature>
<protein>
    <submittedName>
        <fullName evidence="2">Uncharacterized protein</fullName>
    </submittedName>
</protein>
<proteinExistence type="predicted"/>